<dbReference type="KEGG" id="ehn:H9Q80_12590"/>
<organism evidence="3 4">
    <name type="scientific">[Eubacterium] hominis</name>
    <dbReference type="NCBI Taxonomy" id="2764325"/>
    <lineage>
        <taxon>Bacteria</taxon>
        <taxon>Bacillati</taxon>
        <taxon>Bacillota</taxon>
        <taxon>Erysipelotrichia</taxon>
        <taxon>Erysipelotrichales</taxon>
        <taxon>Erysipelotrichaceae</taxon>
        <taxon>Amedibacillus</taxon>
    </lineage>
</organism>
<gene>
    <name evidence="3" type="ORF">H9Q80_12590</name>
</gene>
<dbReference type="RefSeq" id="WP_117453904.1">
    <property type="nucleotide sequence ID" value="NZ_CP060636.1"/>
</dbReference>
<sequence length="251" mass="27548">MEEFDLHEKVALVSGASQGMGYAMALTLARHGADIFGVSIGDDQDLKKEVEAMGRRYHSLTISLTTPGAIYTLMKEVLAAYGHIDILLNFAGIMKKEDTLNIHKQEWEMTMDINVNAAFILAQEVIKQFIKQGCGGKIINASGILPKHTSQYCAYYTSKGAVDAMTRYLAMEFGKDDIQVNAIVFGFMTTGTSLMAGDGNHYDESILHDIPAKRWGCYKDVDGLLLLLASKQSNYINGVCIPVDGGYSIQK</sequence>
<dbReference type="SUPFAM" id="SSF51735">
    <property type="entry name" value="NAD(P)-binding Rossmann-fold domains"/>
    <property type="match status" value="1"/>
</dbReference>
<dbReference type="InterPro" id="IPR002347">
    <property type="entry name" value="SDR_fam"/>
</dbReference>
<evidence type="ECO:0000313" key="3">
    <source>
        <dbReference type="EMBL" id="QNM11097.1"/>
    </source>
</evidence>
<dbReference type="PRINTS" id="PR00080">
    <property type="entry name" value="SDRFAMILY"/>
</dbReference>
<dbReference type="GO" id="GO:0016616">
    <property type="term" value="F:oxidoreductase activity, acting on the CH-OH group of donors, NAD or NADP as acceptor"/>
    <property type="evidence" value="ECO:0007669"/>
    <property type="project" value="TreeGrafter"/>
</dbReference>
<dbReference type="PANTHER" id="PTHR42760:SF5">
    <property type="entry name" value="2-DEHYDRO-3-DEOXY-D-GLUCONATE 5-DEHYDROGENASE"/>
    <property type="match status" value="1"/>
</dbReference>
<reference evidence="3 4" key="1">
    <citation type="submission" date="2020-08" db="EMBL/GenBank/DDBJ databases">
        <authorList>
            <person name="Liu C."/>
            <person name="Sun Q."/>
        </authorList>
    </citation>
    <scope>NUCLEOTIDE SEQUENCE [LARGE SCALE GENOMIC DNA]</scope>
    <source>
        <strain evidence="3 4">NSJ-61</strain>
    </source>
</reference>
<dbReference type="Pfam" id="PF13561">
    <property type="entry name" value="adh_short_C2"/>
    <property type="match status" value="1"/>
</dbReference>
<comment type="similarity">
    <text evidence="1">Belongs to the short-chain dehydrogenases/reductases (SDR) family.</text>
</comment>
<dbReference type="InterPro" id="IPR036291">
    <property type="entry name" value="NAD(P)-bd_dom_sf"/>
</dbReference>
<keyword evidence="4" id="KW-1185">Reference proteome</keyword>
<dbReference type="AlphaFoldDB" id="A0A7G9GJW5"/>
<dbReference type="PRINTS" id="PR00081">
    <property type="entry name" value="GDHRDH"/>
</dbReference>
<dbReference type="Proteomes" id="UP000515856">
    <property type="component" value="Chromosome"/>
</dbReference>
<dbReference type="EMBL" id="CP060636">
    <property type="protein sequence ID" value="QNM11097.1"/>
    <property type="molecule type" value="Genomic_DNA"/>
</dbReference>
<evidence type="ECO:0000256" key="1">
    <source>
        <dbReference type="ARBA" id="ARBA00006484"/>
    </source>
</evidence>
<evidence type="ECO:0000313" key="4">
    <source>
        <dbReference type="Proteomes" id="UP000515856"/>
    </source>
</evidence>
<dbReference type="PANTHER" id="PTHR42760">
    <property type="entry name" value="SHORT-CHAIN DEHYDROGENASES/REDUCTASES FAMILY MEMBER"/>
    <property type="match status" value="1"/>
</dbReference>
<proteinExistence type="inferred from homology"/>
<dbReference type="Gene3D" id="3.40.50.720">
    <property type="entry name" value="NAD(P)-binding Rossmann-like Domain"/>
    <property type="match status" value="1"/>
</dbReference>
<evidence type="ECO:0000256" key="2">
    <source>
        <dbReference type="ARBA" id="ARBA00023002"/>
    </source>
</evidence>
<keyword evidence="2" id="KW-0560">Oxidoreductase</keyword>
<name>A0A7G9GJW5_9FIRM</name>
<accession>A0A7G9GJW5</accession>
<protein>
    <submittedName>
        <fullName evidence="3">SDR family oxidoreductase</fullName>
    </submittedName>
</protein>
<dbReference type="GO" id="GO:0008206">
    <property type="term" value="P:bile acid metabolic process"/>
    <property type="evidence" value="ECO:0007669"/>
    <property type="project" value="UniProtKB-ARBA"/>
</dbReference>
<dbReference type="FunFam" id="3.40.50.720:FF:000084">
    <property type="entry name" value="Short-chain dehydrogenase reductase"/>
    <property type="match status" value="1"/>
</dbReference>